<proteinExistence type="predicted"/>
<keyword evidence="3" id="KW-1185">Reference proteome</keyword>
<dbReference type="AlphaFoldDB" id="A0A212C4L4"/>
<gene>
    <name evidence="2" type="ORF">Celaphus_00016860</name>
</gene>
<sequence length="165" mass="18255">MMTNQYFPNYQDFGVFWLAWFGFFCSTQSPLSSRGKLVSPQVLVGEGQTDTELPTAGSEVPAPVTLKGPLSPHKERRRNTRLQGGGWGETERPPSSQRLLPGGSLSRVRAPALHQPPMQERPPPGPRAQDAAQSPWLPTVFASSTCLQGQGLLPHWLWEHLQPTF</sequence>
<protein>
    <submittedName>
        <fullName evidence="2">Uncharacterized protein</fullName>
    </submittedName>
</protein>
<dbReference type="EMBL" id="MKHE01000030">
    <property type="protein sequence ID" value="OWK00949.1"/>
    <property type="molecule type" value="Genomic_DNA"/>
</dbReference>
<evidence type="ECO:0000256" key="1">
    <source>
        <dbReference type="SAM" id="MobiDB-lite"/>
    </source>
</evidence>
<feature type="region of interest" description="Disordered" evidence="1">
    <location>
        <begin position="49"/>
        <end position="108"/>
    </location>
</feature>
<evidence type="ECO:0000313" key="3">
    <source>
        <dbReference type="Proteomes" id="UP000242450"/>
    </source>
</evidence>
<accession>A0A212C4L4</accession>
<evidence type="ECO:0000313" key="2">
    <source>
        <dbReference type="EMBL" id="OWK00949.1"/>
    </source>
</evidence>
<organism evidence="2 3">
    <name type="scientific">Cervus elaphus hippelaphus</name>
    <name type="common">European red deer</name>
    <dbReference type="NCBI Taxonomy" id="46360"/>
    <lineage>
        <taxon>Eukaryota</taxon>
        <taxon>Metazoa</taxon>
        <taxon>Chordata</taxon>
        <taxon>Craniata</taxon>
        <taxon>Vertebrata</taxon>
        <taxon>Euteleostomi</taxon>
        <taxon>Mammalia</taxon>
        <taxon>Eutheria</taxon>
        <taxon>Laurasiatheria</taxon>
        <taxon>Artiodactyla</taxon>
        <taxon>Ruminantia</taxon>
        <taxon>Pecora</taxon>
        <taxon>Cervidae</taxon>
        <taxon>Cervinae</taxon>
        <taxon>Cervus</taxon>
    </lineage>
</organism>
<name>A0A212C4L4_CEREH</name>
<dbReference type="Proteomes" id="UP000242450">
    <property type="component" value="Chromosome 30"/>
</dbReference>
<comment type="caution">
    <text evidence="2">The sequence shown here is derived from an EMBL/GenBank/DDBJ whole genome shotgun (WGS) entry which is preliminary data.</text>
</comment>
<reference evidence="2 3" key="1">
    <citation type="journal article" date="2018" name="Mol. Genet. Genomics">
        <title>The red deer Cervus elaphus genome CerEla1.0: sequencing, annotating, genes, and chromosomes.</title>
        <authorList>
            <person name="Bana N.A."/>
            <person name="Nyiri A."/>
            <person name="Nagy J."/>
            <person name="Frank K."/>
            <person name="Nagy T."/>
            <person name="Steger V."/>
            <person name="Schiller M."/>
            <person name="Lakatos P."/>
            <person name="Sugar L."/>
            <person name="Horn P."/>
            <person name="Barta E."/>
            <person name="Orosz L."/>
        </authorList>
    </citation>
    <scope>NUCLEOTIDE SEQUENCE [LARGE SCALE GENOMIC DNA]</scope>
    <source>
        <strain evidence="2">Hungarian</strain>
    </source>
</reference>